<dbReference type="InterPro" id="IPR001845">
    <property type="entry name" value="HTH_ArsR_DNA-bd_dom"/>
</dbReference>
<dbReference type="GO" id="GO:0003677">
    <property type="term" value="F:DNA binding"/>
    <property type="evidence" value="ECO:0007669"/>
    <property type="project" value="UniProtKB-KW"/>
</dbReference>
<dbReference type="NCBIfam" id="NF033788">
    <property type="entry name" value="HTH_metalloreg"/>
    <property type="match status" value="1"/>
</dbReference>
<evidence type="ECO:0000256" key="3">
    <source>
        <dbReference type="ARBA" id="ARBA00023163"/>
    </source>
</evidence>
<dbReference type="PANTHER" id="PTHR43132">
    <property type="entry name" value="ARSENICAL RESISTANCE OPERON REPRESSOR ARSR-RELATED"/>
    <property type="match status" value="1"/>
</dbReference>
<evidence type="ECO:0000256" key="1">
    <source>
        <dbReference type="ARBA" id="ARBA00023015"/>
    </source>
</evidence>
<keyword evidence="1" id="KW-0805">Transcription regulation</keyword>
<evidence type="ECO:0000259" key="4">
    <source>
        <dbReference type="PROSITE" id="PS50987"/>
    </source>
</evidence>
<comment type="caution">
    <text evidence="5">The sequence shown here is derived from an EMBL/GenBank/DDBJ whole genome shotgun (WGS) entry which is preliminary data.</text>
</comment>
<dbReference type="AlphaFoldDB" id="A0AAJ2H435"/>
<dbReference type="PRINTS" id="PR00778">
    <property type="entry name" value="HTHARSR"/>
</dbReference>
<keyword evidence="3" id="KW-0804">Transcription</keyword>
<organism evidence="5 6">
    <name type="scientific">Rhizobium hidalgonense</name>
    <dbReference type="NCBI Taxonomy" id="1538159"/>
    <lineage>
        <taxon>Bacteria</taxon>
        <taxon>Pseudomonadati</taxon>
        <taxon>Pseudomonadota</taxon>
        <taxon>Alphaproteobacteria</taxon>
        <taxon>Hyphomicrobiales</taxon>
        <taxon>Rhizobiaceae</taxon>
        <taxon>Rhizobium/Agrobacterium group</taxon>
        <taxon>Rhizobium</taxon>
    </lineage>
</organism>
<reference evidence="5" key="1">
    <citation type="submission" date="2023-04" db="EMBL/GenBank/DDBJ databases">
        <title>Genomic characterization of faba bean (Vicia faba) microsymbionts in Mexican soils.</title>
        <authorList>
            <person name="Rivera Orduna F.N."/>
            <person name="Guevara-Luna J."/>
            <person name="Yan J."/>
            <person name="Arroyo-Herrera I."/>
            <person name="Li Y."/>
            <person name="Vasquez-Murrieta M.S."/>
            <person name="Wang E.T."/>
        </authorList>
    </citation>
    <scope>NUCLEOTIDE SEQUENCE</scope>
    <source>
        <strain evidence="5">CH26</strain>
    </source>
</reference>
<accession>A0AAJ2H435</accession>
<feature type="domain" description="HTH arsR-type" evidence="4">
    <location>
        <begin position="1"/>
        <end position="86"/>
    </location>
</feature>
<gene>
    <name evidence="5" type="ORF">RJJ65_37955</name>
</gene>
<dbReference type="CDD" id="cd00090">
    <property type="entry name" value="HTH_ARSR"/>
    <property type="match status" value="1"/>
</dbReference>
<protein>
    <submittedName>
        <fullName evidence="5">Metalloregulator ArsR/SmtB family transcription factor</fullName>
    </submittedName>
</protein>
<name>A0AAJ2H435_9HYPH</name>
<dbReference type="InterPro" id="IPR051011">
    <property type="entry name" value="Metal_resp_trans_reg"/>
</dbReference>
<evidence type="ECO:0000313" key="5">
    <source>
        <dbReference type="EMBL" id="MDR9778328.1"/>
    </source>
</evidence>
<dbReference type="Gene3D" id="1.10.10.10">
    <property type="entry name" value="Winged helix-like DNA-binding domain superfamily/Winged helix DNA-binding domain"/>
    <property type="match status" value="1"/>
</dbReference>
<dbReference type="GO" id="GO:0003700">
    <property type="term" value="F:DNA-binding transcription factor activity"/>
    <property type="evidence" value="ECO:0007669"/>
    <property type="project" value="InterPro"/>
</dbReference>
<evidence type="ECO:0000313" key="6">
    <source>
        <dbReference type="Proteomes" id="UP001268610"/>
    </source>
</evidence>
<evidence type="ECO:0000256" key="2">
    <source>
        <dbReference type="ARBA" id="ARBA00023125"/>
    </source>
</evidence>
<proteinExistence type="predicted"/>
<feature type="non-terminal residue" evidence="5">
    <location>
        <position position="1"/>
    </location>
</feature>
<dbReference type="InterPro" id="IPR036390">
    <property type="entry name" value="WH_DNA-bd_sf"/>
</dbReference>
<dbReference type="PANTHER" id="PTHR43132:SF2">
    <property type="entry name" value="ARSENICAL RESISTANCE OPERON REPRESSOR ARSR-RELATED"/>
    <property type="match status" value="1"/>
</dbReference>
<dbReference type="PROSITE" id="PS50987">
    <property type="entry name" value="HTH_ARSR_2"/>
    <property type="match status" value="1"/>
</dbReference>
<dbReference type="Proteomes" id="UP001268610">
    <property type="component" value="Unassembled WGS sequence"/>
</dbReference>
<dbReference type="Pfam" id="PF01022">
    <property type="entry name" value="HTH_5"/>
    <property type="match status" value="1"/>
</dbReference>
<keyword evidence="2" id="KW-0238">DNA-binding</keyword>
<dbReference type="EMBL" id="JAVLSF010000700">
    <property type="protein sequence ID" value="MDR9778328.1"/>
    <property type="molecule type" value="Genomic_DNA"/>
</dbReference>
<dbReference type="RefSeq" id="WP_310866412.1">
    <property type="nucleotide sequence ID" value="NZ_JAVLSF010000700.1"/>
</dbReference>
<dbReference type="SUPFAM" id="SSF46785">
    <property type="entry name" value="Winged helix' DNA-binding domain"/>
    <property type="match status" value="1"/>
</dbReference>
<dbReference type="InterPro" id="IPR036388">
    <property type="entry name" value="WH-like_DNA-bd_sf"/>
</dbReference>
<sequence>QVASMLKQLANPDRLLILCQLAEQEFNVSQIEQLTGIMQPTLSQQLTILRRAKLVTTRREGKQIYYAIQDERLMRLLQTLYQLYCH</sequence>
<dbReference type="InterPro" id="IPR011991">
    <property type="entry name" value="ArsR-like_HTH"/>
</dbReference>
<dbReference type="SMART" id="SM00418">
    <property type="entry name" value="HTH_ARSR"/>
    <property type="match status" value="1"/>
</dbReference>